<dbReference type="PANTHER" id="PTHR30133">
    <property type="entry name" value="CATIONIC AMINO ACID TRANSPORTER, MEMBRANE COMPONENT"/>
    <property type="match status" value="1"/>
</dbReference>
<gene>
    <name evidence="11" type="ORF">ACG0Z3_18380</name>
</gene>
<evidence type="ECO:0000256" key="8">
    <source>
        <dbReference type="ARBA" id="ARBA00023136"/>
    </source>
</evidence>
<feature type="transmembrane region" description="Helical" evidence="9">
    <location>
        <begin position="152"/>
        <end position="175"/>
    </location>
</feature>
<keyword evidence="7 9" id="KW-1133">Transmembrane helix</keyword>
<feature type="transmembrane region" description="Helical" evidence="9">
    <location>
        <begin position="195"/>
        <end position="217"/>
    </location>
</feature>
<dbReference type="Proteomes" id="UP001606301">
    <property type="component" value="Unassembled WGS sequence"/>
</dbReference>
<name>A0ABW7FMT4_9BURK</name>
<evidence type="ECO:0000256" key="1">
    <source>
        <dbReference type="ARBA" id="ARBA00004429"/>
    </source>
</evidence>
<protein>
    <submittedName>
        <fullName evidence="11">ABC transporter permease</fullName>
    </submittedName>
</protein>
<organism evidence="11 12">
    <name type="scientific">Pelomonas margarita</name>
    <dbReference type="NCBI Taxonomy" id="3299031"/>
    <lineage>
        <taxon>Bacteria</taxon>
        <taxon>Pseudomonadati</taxon>
        <taxon>Pseudomonadota</taxon>
        <taxon>Betaproteobacteria</taxon>
        <taxon>Burkholderiales</taxon>
        <taxon>Sphaerotilaceae</taxon>
        <taxon>Roseateles</taxon>
    </lineage>
</organism>
<dbReference type="SUPFAM" id="SSF161098">
    <property type="entry name" value="MetI-like"/>
    <property type="match status" value="1"/>
</dbReference>
<comment type="subcellular location">
    <subcellularLocation>
        <location evidence="1">Cell inner membrane</location>
        <topology evidence="1">Multi-pass membrane protein</topology>
    </subcellularLocation>
    <subcellularLocation>
        <location evidence="9">Cell membrane</location>
        <topology evidence="9">Multi-pass membrane protein</topology>
    </subcellularLocation>
</comment>
<evidence type="ECO:0000256" key="7">
    <source>
        <dbReference type="ARBA" id="ARBA00022989"/>
    </source>
</evidence>
<accession>A0ABW7FMT4</accession>
<comment type="similarity">
    <text evidence="2">Belongs to the binding-protein-dependent transport system permease family. HisMQ subfamily.</text>
</comment>
<dbReference type="CDD" id="cd06261">
    <property type="entry name" value="TM_PBP2"/>
    <property type="match status" value="1"/>
</dbReference>
<evidence type="ECO:0000256" key="5">
    <source>
        <dbReference type="ARBA" id="ARBA00022519"/>
    </source>
</evidence>
<dbReference type="InterPro" id="IPR000515">
    <property type="entry name" value="MetI-like"/>
</dbReference>
<evidence type="ECO:0000256" key="4">
    <source>
        <dbReference type="ARBA" id="ARBA00022475"/>
    </source>
</evidence>
<dbReference type="InterPro" id="IPR051613">
    <property type="entry name" value="ABC_transp_permease_HisMQ"/>
</dbReference>
<dbReference type="InterPro" id="IPR010065">
    <property type="entry name" value="AA_ABC_transptr_permease_3TM"/>
</dbReference>
<keyword evidence="6 9" id="KW-0812">Transmembrane</keyword>
<feature type="transmembrane region" description="Helical" evidence="9">
    <location>
        <begin position="92"/>
        <end position="110"/>
    </location>
</feature>
<feature type="domain" description="ABC transmembrane type-1" evidence="10">
    <location>
        <begin position="14"/>
        <end position="214"/>
    </location>
</feature>
<evidence type="ECO:0000256" key="6">
    <source>
        <dbReference type="ARBA" id="ARBA00022692"/>
    </source>
</evidence>
<evidence type="ECO:0000256" key="3">
    <source>
        <dbReference type="ARBA" id="ARBA00022448"/>
    </source>
</evidence>
<feature type="transmembrane region" description="Helical" evidence="9">
    <location>
        <begin position="20"/>
        <end position="38"/>
    </location>
</feature>
<keyword evidence="5" id="KW-0997">Cell inner membrane</keyword>
<sequence length="230" mass="24441">MMLHGFLPSLLEGATVTLSVALASLAVAALLGLAGSLAKLSHSRVARGVAGVYTTLIRGVPDLVLMLLVFYGGQLGINTLAPMLGHEDYIDIDPFVAGVLTIGFIFGAYLTEVFRGAFLAVPPGQREAGLAYGMSPRQVLLRITLPQMLRHALPALSNNWLVLIKSTAIVSVIGLSDLMTRGQQAAGTTREPFSFYLAVAVIYLAFTSVSELVFAWANKRLAIGARKGEL</sequence>
<evidence type="ECO:0000256" key="2">
    <source>
        <dbReference type="ARBA" id="ARBA00010072"/>
    </source>
</evidence>
<keyword evidence="8 9" id="KW-0472">Membrane</keyword>
<keyword evidence="12" id="KW-1185">Reference proteome</keyword>
<reference evidence="11 12" key="1">
    <citation type="submission" date="2024-08" db="EMBL/GenBank/DDBJ databases">
        <authorList>
            <person name="Lu H."/>
        </authorList>
    </citation>
    <scope>NUCLEOTIDE SEQUENCE [LARGE SCALE GENOMIC DNA]</scope>
    <source>
        <strain evidence="11 12">LKC17W</strain>
    </source>
</reference>
<dbReference type="PROSITE" id="PS50928">
    <property type="entry name" value="ABC_TM1"/>
    <property type="match status" value="1"/>
</dbReference>
<keyword evidence="4" id="KW-1003">Cell membrane</keyword>
<evidence type="ECO:0000259" key="10">
    <source>
        <dbReference type="PROSITE" id="PS50928"/>
    </source>
</evidence>
<evidence type="ECO:0000313" key="12">
    <source>
        <dbReference type="Proteomes" id="UP001606301"/>
    </source>
</evidence>
<evidence type="ECO:0000313" key="11">
    <source>
        <dbReference type="EMBL" id="MFG6442658.1"/>
    </source>
</evidence>
<dbReference type="NCBIfam" id="TIGR01726">
    <property type="entry name" value="HEQRo_perm_3TM"/>
    <property type="match status" value="1"/>
</dbReference>
<keyword evidence="3 9" id="KW-0813">Transport</keyword>
<proteinExistence type="inferred from homology"/>
<evidence type="ECO:0000256" key="9">
    <source>
        <dbReference type="RuleBase" id="RU363032"/>
    </source>
</evidence>
<dbReference type="Gene3D" id="1.10.3720.10">
    <property type="entry name" value="MetI-like"/>
    <property type="match status" value="1"/>
</dbReference>
<dbReference type="EMBL" id="JBIGHW010000011">
    <property type="protein sequence ID" value="MFG6442658.1"/>
    <property type="molecule type" value="Genomic_DNA"/>
</dbReference>
<dbReference type="RefSeq" id="WP_394400121.1">
    <property type="nucleotide sequence ID" value="NZ_JBIGHW010000011.1"/>
</dbReference>
<dbReference type="InterPro" id="IPR035906">
    <property type="entry name" value="MetI-like_sf"/>
</dbReference>
<dbReference type="Pfam" id="PF00528">
    <property type="entry name" value="BPD_transp_1"/>
    <property type="match status" value="1"/>
</dbReference>
<comment type="caution">
    <text evidence="11">The sequence shown here is derived from an EMBL/GenBank/DDBJ whole genome shotgun (WGS) entry which is preliminary data.</text>
</comment>